<sequence>MSRLQISDDFGAQRLVTQARPIAQTQAVPSADQRFAGLANAFAAAEMLNETNRQRVEREETANAQRWANSMTVDELGKRIRSGEMLPSQSPVFAATAQNIWGQNALASLERDVTSKVNTGEVTFSSSEEVERYLVEARNTALAGQSKYAAAGYDQRFNGLRERLMSGVAQANDKVIVEQAANDAADNLGNTLNRVTAGDYTGSTQDAVKEVMDQYHLLRKTSVMPPAAARGALLETITRAAASGKTELVTGLLETQLPDIGSVRSMLGADKAATLEAQAGTRYDGLQRQRVDEESLPFYLAASDGQLQVEKFMGWATSDTNKKYTTAAFINGMLQSNMAAQARAAEGLRKARLQGAIAGMEHEAQKRVDAALSQGRLWDVQGTNTPQVMTSTGTLKDFDVKGYAEQALVRKTADMAFDQQVSAWSLNGLVNPNWANQLRAGLNNLASIALDSKGKPLGELNEAGLQAIELFKQLNNVSPDAARQTAGEDAFKRFSDIAFLEHMGRAPADAAAIASSAASGASAGSPAYKLETKIAARVAELTDTPWMDWLENKRDGAWDVIRRNNPLALGNALAAGLLEARGQEVPEWLESDPVGTTRHNTTPNTSQVSGWVRRHATLLAHSGHAPDADTALSLAVEYVSDPKVSVKVNGTLYLRHELPSAPGEGEDAAQWLGRFLDEVPKARALEQGFAASEVRLEFDERSRVYRAFMGGLPMSSPEGGVWVFSRGDIERWMREQRQEDIEKAAPEAAYESFKARINAEIPEVQKGDRYAIERYDKSLYGRGFDVSVQSAHLESRGGS</sequence>
<evidence type="ECO:0000313" key="2">
    <source>
        <dbReference type="Proteomes" id="UP000028878"/>
    </source>
</evidence>
<protein>
    <submittedName>
        <fullName evidence="1">Uncharacterized protein</fullName>
    </submittedName>
</protein>
<reference evidence="2" key="1">
    <citation type="submission" date="2014-02" db="EMBL/GenBank/DDBJ databases">
        <authorList>
            <person name="Gan H."/>
        </authorList>
    </citation>
    <scope>NUCLEOTIDE SEQUENCE [LARGE SCALE GENOMIC DNA]</scope>
    <source>
        <strain evidence="2">S1</strain>
    </source>
</reference>
<evidence type="ECO:0000313" key="1">
    <source>
        <dbReference type="EMBL" id="CDN90614.1"/>
    </source>
</evidence>
<gene>
    <name evidence="1" type="ORF">BN948_05059</name>
</gene>
<dbReference type="EMBL" id="CCAE010000105">
    <property type="protein sequence ID" value="CDN90614.1"/>
    <property type="molecule type" value="Genomic_DNA"/>
</dbReference>
<accession>A0A1L1PPB9</accession>
<dbReference type="RefSeq" id="WP_035624833.1">
    <property type="nucleotide sequence ID" value="NZ_CCAE010000105.1"/>
</dbReference>
<dbReference type="Proteomes" id="UP000028878">
    <property type="component" value="Unassembled WGS sequence"/>
</dbReference>
<name>A0A1L1PPB9_HYDIT</name>
<dbReference type="AlphaFoldDB" id="A0A1L1PPB9"/>
<reference evidence="2" key="2">
    <citation type="submission" date="2014-11" db="EMBL/GenBank/DDBJ databases">
        <title>Draft genome sequence of Hydrogenophaga intermedia S1.</title>
        <authorList>
            <person name="Gan H.M."/>
            <person name="Chew T.H."/>
            <person name="Stolz A."/>
        </authorList>
    </citation>
    <scope>NUCLEOTIDE SEQUENCE [LARGE SCALE GENOMIC DNA]</scope>
    <source>
        <strain evidence="2">S1</strain>
    </source>
</reference>
<organism evidence="1 2">
    <name type="scientific">Hydrogenophaga intermedia</name>
    <dbReference type="NCBI Taxonomy" id="65786"/>
    <lineage>
        <taxon>Bacteria</taxon>
        <taxon>Pseudomonadati</taxon>
        <taxon>Pseudomonadota</taxon>
        <taxon>Betaproteobacteria</taxon>
        <taxon>Burkholderiales</taxon>
        <taxon>Comamonadaceae</taxon>
        <taxon>Hydrogenophaga</taxon>
    </lineage>
</organism>
<keyword evidence="2" id="KW-1185">Reference proteome</keyword>
<proteinExistence type="predicted"/>